<evidence type="ECO:0000313" key="1">
    <source>
        <dbReference type="EMBL" id="CAF1505456.1"/>
    </source>
</evidence>
<dbReference type="Proteomes" id="UP000682733">
    <property type="component" value="Unassembled WGS sequence"/>
</dbReference>
<dbReference type="SUPFAM" id="SSF101898">
    <property type="entry name" value="NHL repeat"/>
    <property type="match status" value="1"/>
</dbReference>
<evidence type="ECO:0000313" key="2">
    <source>
        <dbReference type="EMBL" id="CAF4293811.1"/>
    </source>
</evidence>
<organism evidence="1 3">
    <name type="scientific">Didymodactylos carnosus</name>
    <dbReference type="NCBI Taxonomy" id="1234261"/>
    <lineage>
        <taxon>Eukaryota</taxon>
        <taxon>Metazoa</taxon>
        <taxon>Spiralia</taxon>
        <taxon>Gnathifera</taxon>
        <taxon>Rotifera</taxon>
        <taxon>Eurotatoria</taxon>
        <taxon>Bdelloidea</taxon>
        <taxon>Philodinida</taxon>
        <taxon>Philodinidae</taxon>
        <taxon>Didymodactylos</taxon>
    </lineage>
</organism>
<name>A0A8S2FNI4_9BILA</name>
<dbReference type="InterPro" id="IPR011042">
    <property type="entry name" value="6-blade_b-propeller_TolB-like"/>
</dbReference>
<dbReference type="EMBL" id="CAJOBA010056637">
    <property type="protein sequence ID" value="CAF4293811.1"/>
    <property type="molecule type" value="Genomic_DNA"/>
</dbReference>
<evidence type="ECO:0008006" key="4">
    <source>
        <dbReference type="Google" id="ProtNLM"/>
    </source>
</evidence>
<protein>
    <recommendedName>
        <fullName evidence="4">NHL repeat protein</fullName>
    </recommendedName>
</protein>
<comment type="caution">
    <text evidence="1">The sequence shown here is derived from an EMBL/GenBank/DDBJ whole genome shotgun (WGS) entry which is preliminary data.</text>
</comment>
<dbReference type="Gene3D" id="2.120.10.30">
    <property type="entry name" value="TolB, C-terminal domain"/>
    <property type="match status" value="1"/>
</dbReference>
<gene>
    <name evidence="1" type="ORF">OVA965_LOCUS37133</name>
    <name evidence="2" type="ORF">TMI583_LOCUS38194</name>
</gene>
<dbReference type="EMBL" id="CAJNOK010034589">
    <property type="protein sequence ID" value="CAF1505456.1"/>
    <property type="molecule type" value="Genomic_DNA"/>
</dbReference>
<reference evidence="1" key="1">
    <citation type="submission" date="2021-02" db="EMBL/GenBank/DDBJ databases">
        <authorList>
            <person name="Nowell W R."/>
        </authorList>
    </citation>
    <scope>NUCLEOTIDE SEQUENCE</scope>
</reference>
<proteinExistence type="predicted"/>
<accession>A0A8S2FNI4</accession>
<sequence>MVDEGFLYVCDYQKHEVRRYRVGDTTGTVVTGGNGRGGRLSQLYNPAYVFVDRNHSIYVWDNTHHRVMEWVKGAKEGIVLAGGRCEGNLLTQLSYHRGVFVDPLGTVYVVEAGNHRVMRWCNEATQGNVIIGGNGEGQQANQLSRLWGLYMAISMSPIVGMIELMLCVLKILNDVELEIRCGDVADEETCSTLLF</sequence>
<dbReference type="AlphaFoldDB" id="A0A8S2FNI4"/>
<evidence type="ECO:0000313" key="3">
    <source>
        <dbReference type="Proteomes" id="UP000677228"/>
    </source>
</evidence>
<dbReference type="Proteomes" id="UP000677228">
    <property type="component" value="Unassembled WGS sequence"/>
</dbReference>